<dbReference type="EMBL" id="CP113088">
    <property type="protein sequence ID" value="WAC03637.1"/>
    <property type="molecule type" value="Genomic_DNA"/>
</dbReference>
<name>A0A9E8MXQ9_9FLAO</name>
<dbReference type="AlphaFoldDB" id="A0A9E8MXQ9"/>
<evidence type="ECO:0000313" key="1">
    <source>
        <dbReference type="EMBL" id="WAC03637.1"/>
    </source>
</evidence>
<evidence type="ECO:0000313" key="2">
    <source>
        <dbReference type="Proteomes" id="UP001164705"/>
    </source>
</evidence>
<dbReference type="RefSeq" id="WP_267678273.1">
    <property type="nucleotide sequence ID" value="NZ_CP113088.1"/>
</dbReference>
<keyword evidence="2" id="KW-1185">Reference proteome</keyword>
<reference evidence="1" key="1">
    <citation type="submission" date="2022-11" db="EMBL/GenBank/DDBJ databases">
        <title>Lacinutrix neustonica HL-RS19T sp. nov., isolated from the surface microlayer sample of brackish Lake Shihwa.</title>
        <authorList>
            <person name="Choi J.Y."/>
            <person name="Hwang C.Y."/>
        </authorList>
    </citation>
    <scope>NUCLEOTIDE SEQUENCE</scope>
    <source>
        <strain evidence="1">HL-RS19</strain>
    </source>
</reference>
<dbReference type="Proteomes" id="UP001164705">
    <property type="component" value="Chromosome"/>
</dbReference>
<organism evidence="1 2">
    <name type="scientific">Lacinutrix neustonica</name>
    <dbReference type="NCBI Taxonomy" id="2980107"/>
    <lineage>
        <taxon>Bacteria</taxon>
        <taxon>Pseudomonadati</taxon>
        <taxon>Bacteroidota</taxon>
        <taxon>Flavobacteriia</taxon>
        <taxon>Flavobacteriales</taxon>
        <taxon>Flavobacteriaceae</taxon>
        <taxon>Lacinutrix</taxon>
    </lineage>
</organism>
<dbReference type="KEGG" id="lnu:N7U66_09345"/>
<proteinExistence type="predicted"/>
<gene>
    <name evidence="1" type="ORF">N7U66_09345</name>
</gene>
<accession>A0A9E8MXQ9</accession>
<protein>
    <submittedName>
        <fullName evidence="1">Uncharacterized protein</fullName>
    </submittedName>
</protein>
<sequence length="84" mass="8113">MKNLRNLGKALTPAEQKTINGGCIGCGPGPFDPIDDGGTGGGTGGGSSCGGLTVNCSPGKCFNPSTCRCQYGEGAGAGMNGVCL</sequence>